<evidence type="ECO:0000313" key="4">
    <source>
        <dbReference type="EMBL" id="MBS2964586.1"/>
    </source>
</evidence>
<dbReference type="SUPFAM" id="SSF52540">
    <property type="entry name" value="P-loop containing nucleoside triphosphate hydrolases"/>
    <property type="match status" value="1"/>
</dbReference>
<dbReference type="InterPro" id="IPR050625">
    <property type="entry name" value="ParA/MinD_ATPase"/>
</dbReference>
<dbReference type="GO" id="GO:0009898">
    <property type="term" value="C:cytoplasmic side of plasma membrane"/>
    <property type="evidence" value="ECO:0007669"/>
    <property type="project" value="TreeGrafter"/>
</dbReference>
<evidence type="ECO:0000259" key="3">
    <source>
        <dbReference type="Pfam" id="PF01656"/>
    </source>
</evidence>
<dbReference type="Gene3D" id="3.40.50.300">
    <property type="entry name" value="P-loop containing nucleotide triphosphate hydrolases"/>
    <property type="match status" value="1"/>
</dbReference>
<dbReference type="NCBIfam" id="NF040564">
    <property type="entry name" value="SCO2523_fam"/>
    <property type="match status" value="1"/>
</dbReference>
<evidence type="ECO:0000313" key="5">
    <source>
        <dbReference type="Proteomes" id="UP000677913"/>
    </source>
</evidence>
<dbReference type="Proteomes" id="UP000677913">
    <property type="component" value="Unassembled WGS sequence"/>
</dbReference>
<sequence>MIIFSVSHKGGTGRSVTSTNLAYRAALRGYNTCYLDFDFGSPTIGTIFDVENTIDGVIGNGLHDFLGGRSADVQRVSVWAESKVSGSGQPPGAGSLTLLPGSRGGGEFSVDKATVDRCTELFVKLDEEFDLILVDLSAGRSFAVELALQCTARPALRMVPARWLVFHRWTRQHVRAAHDLVYGERGLLNSAVSTGHDDAVMRTLIRFVRTAYIDPHSPSTDHLSPTQQNWLFEMDRDLEALSARLKLGRSVRLGSVSLDAVLQWREQLITDRDVKTLGIAHEETVRAYEDLAQAVTDPAVWESI</sequence>
<dbReference type="EMBL" id="JAGSXH010000054">
    <property type="protein sequence ID" value="MBS2964586.1"/>
    <property type="molecule type" value="Genomic_DNA"/>
</dbReference>
<organism evidence="4 5">
    <name type="scientific">Actinocrinis puniceicyclus</name>
    <dbReference type="NCBI Taxonomy" id="977794"/>
    <lineage>
        <taxon>Bacteria</taxon>
        <taxon>Bacillati</taxon>
        <taxon>Actinomycetota</taxon>
        <taxon>Actinomycetes</taxon>
        <taxon>Catenulisporales</taxon>
        <taxon>Actinospicaceae</taxon>
        <taxon>Actinocrinis</taxon>
    </lineage>
</organism>
<gene>
    <name evidence="4" type="ORF">KGA66_16135</name>
</gene>
<feature type="domain" description="CobQ/CobB/MinD/ParA nucleotide binding" evidence="3">
    <location>
        <begin position="4"/>
        <end position="126"/>
    </location>
</feature>
<protein>
    <submittedName>
        <fullName evidence="4">P-loop NTPase</fullName>
    </submittedName>
</protein>
<dbReference type="GO" id="GO:0005829">
    <property type="term" value="C:cytosol"/>
    <property type="evidence" value="ECO:0007669"/>
    <property type="project" value="TreeGrafter"/>
</dbReference>
<evidence type="ECO:0000256" key="1">
    <source>
        <dbReference type="ARBA" id="ARBA00022741"/>
    </source>
</evidence>
<dbReference type="GO" id="GO:0005524">
    <property type="term" value="F:ATP binding"/>
    <property type="evidence" value="ECO:0007669"/>
    <property type="project" value="UniProtKB-KW"/>
</dbReference>
<evidence type="ECO:0000256" key="2">
    <source>
        <dbReference type="ARBA" id="ARBA00022840"/>
    </source>
</evidence>
<dbReference type="PANTHER" id="PTHR43384">
    <property type="entry name" value="SEPTUM SITE-DETERMINING PROTEIN MIND HOMOLOG, CHLOROPLASTIC-RELATED"/>
    <property type="match status" value="1"/>
</dbReference>
<accession>A0A8J7WLK2</accession>
<keyword evidence="2" id="KW-0067">ATP-binding</keyword>
<keyword evidence="5" id="KW-1185">Reference proteome</keyword>
<name>A0A8J7WLK2_9ACTN</name>
<proteinExistence type="predicted"/>
<dbReference type="AlphaFoldDB" id="A0A8J7WLK2"/>
<dbReference type="PANTHER" id="PTHR43384:SF6">
    <property type="entry name" value="SEPTUM SITE-DETERMINING PROTEIN MIND HOMOLOG, CHLOROPLASTIC"/>
    <property type="match status" value="1"/>
</dbReference>
<reference evidence="4" key="1">
    <citation type="submission" date="2021-04" db="EMBL/GenBank/DDBJ databases">
        <title>Genome based classification of Actinospica acidithermotolerans sp. nov., an actinobacterium isolated from an Indonesian hot spring.</title>
        <authorList>
            <person name="Kusuma A.B."/>
            <person name="Putra K.E."/>
            <person name="Nafisah S."/>
            <person name="Loh J."/>
            <person name="Nouioui I."/>
            <person name="Goodfellow M."/>
        </authorList>
    </citation>
    <scope>NUCLEOTIDE SEQUENCE</scope>
    <source>
        <strain evidence="4">DSM 45618</strain>
    </source>
</reference>
<dbReference type="InterPro" id="IPR002586">
    <property type="entry name" value="CobQ/CobB/MinD/ParA_Nub-bd_dom"/>
</dbReference>
<dbReference type="RefSeq" id="WP_211468948.1">
    <property type="nucleotide sequence ID" value="NZ_JAGSXH010000054.1"/>
</dbReference>
<comment type="caution">
    <text evidence="4">The sequence shown here is derived from an EMBL/GenBank/DDBJ whole genome shotgun (WGS) entry which is preliminary data.</text>
</comment>
<dbReference type="GO" id="GO:0051782">
    <property type="term" value="P:negative regulation of cell division"/>
    <property type="evidence" value="ECO:0007669"/>
    <property type="project" value="TreeGrafter"/>
</dbReference>
<dbReference type="GO" id="GO:0016887">
    <property type="term" value="F:ATP hydrolysis activity"/>
    <property type="evidence" value="ECO:0007669"/>
    <property type="project" value="TreeGrafter"/>
</dbReference>
<keyword evidence="1" id="KW-0547">Nucleotide-binding</keyword>
<dbReference type="Pfam" id="PF01656">
    <property type="entry name" value="CbiA"/>
    <property type="match status" value="1"/>
</dbReference>
<dbReference type="InterPro" id="IPR027417">
    <property type="entry name" value="P-loop_NTPase"/>
</dbReference>